<dbReference type="GO" id="GO:0003962">
    <property type="term" value="F:cystathionine gamma-synthase activity"/>
    <property type="evidence" value="ECO:0007669"/>
    <property type="project" value="TreeGrafter"/>
</dbReference>
<dbReference type="STRING" id="1526658.BHK69_07560"/>
<evidence type="ECO:0000256" key="4">
    <source>
        <dbReference type="PIRSR" id="PIRSR001434-2"/>
    </source>
</evidence>
<dbReference type="Gene3D" id="3.40.640.10">
    <property type="entry name" value="Type I PLP-dependent aspartate aminotransferase-like (Major domain)"/>
    <property type="match status" value="1"/>
</dbReference>
<dbReference type="InterPro" id="IPR015421">
    <property type="entry name" value="PyrdxlP-dep_Trfase_major"/>
</dbReference>
<organism evidence="6 7">
    <name type="scientific">Bosea vaviloviae</name>
    <dbReference type="NCBI Taxonomy" id="1526658"/>
    <lineage>
        <taxon>Bacteria</taxon>
        <taxon>Pseudomonadati</taxon>
        <taxon>Pseudomonadota</taxon>
        <taxon>Alphaproteobacteria</taxon>
        <taxon>Hyphomicrobiales</taxon>
        <taxon>Boseaceae</taxon>
        <taxon>Bosea</taxon>
    </lineage>
</organism>
<reference evidence="6 7" key="1">
    <citation type="journal article" date="2015" name="Antonie Van Leeuwenhoek">
        <title>Bosea vaviloviae sp. nov., a new species of slow-growing rhizobia isolated from nodules of the relict species Vavilovia formosa (Stev.) Fed.</title>
        <authorList>
            <person name="Safronova V.I."/>
            <person name="Kuznetsova I.G."/>
            <person name="Sazanova A.L."/>
            <person name="Kimeklis A.K."/>
            <person name="Belimov A.A."/>
            <person name="Andronov E.E."/>
            <person name="Pinaev A.G."/>
            <person name="Chizhevskaya E.P."/>
            <person name="Pukhaev A.R."/>
            <person name="Popov K.P."/>
            <person name="Willems A."/>
            <person name="Tikhonovich I.A."/>
        </authorList>
    </citation>
    <scope>NUCLEOTIDE SEQUENCE [LARGE SCALE GENOMIC DNA]</scope>
    <source>
        <strain evidence="6 7">Vaf18</strain>
    </source>
</reference>
<dbReference type="PIRSF" id="PIRSF001434">
    <property type="entry name" value="CGS"/>
    <property type="match status" value="1"/>
</dbReference>
<dbReference type="Pfam" id="PF01053">
    <property type="entry name" value="Cys_Met_Meta_PP"/>
    <property type="match status" value="1"/>
</dbReference>
<dbReference type="GO" id="GO:0005737">
    <property type="term" value="C:cytoplasm"/>
    <property type="evidence" value="ECO:0007669"/>
    <property type="project" value="TreeGrafter"/>
</dbReference>
<accession>A0A1D7UA79</accession>
<evidence type="ECO:0008006" key="8">
    <source>
        <dbReference type="Google" id="ProtNLM"/>
    </source>
</evidence>
<gene>
    <name evidence="6" type="ORF">BHK69_07560</name>
</gene>
<dbReference type="KEGG" id="bvv:BHK69_07560"/>
<evidence type="ECO:0000313" key="7">
    <source>
        <dbReference type="Proteomes" id="UP000094969"/>
    </source>
</evidence>
<keyword evidence="3 4" id="KW-0663">Pyridoxal phosphate</keyword>
<name>A0A1D7UA79_9HYPH</name>
<proteinExistence type="inferred from homology"/>
<protein>
    <recommendedName>
        <fullName evidence="8">Cystathionine gamma-synthase</fullName>
    </recommendedName>
</protein>
<dbReference type="PANTHER" id="PTHR11808">
    <property type="entry name" value="TRANS-SULFURATION ENZYME FAMILY MEMBER"/>
    <property type="match status" value="1"/>
</dbReference>
<dbReference type="InterPro" id="IPR015424">
    <property type="entry name" value="PyrdxlP-dep_Trfase"/>
</dbReference>
<dbReference type="GO" id="GO:0019343">
    <property type="term" value="P:cysteine biosynthetic process via cystathionine"/>
    <property type="evidence" value="ECO:0007669"/>
    <property type="project" value="TreeGrafter"/>
</dbReference>
<dbReference type="InterPro" id="IPR000277">
    <property type="entry name" value="Cys/Met-Metab_PyrdxlP-dep_enz"/>
</dbReference>
<dbReference type="Proteomes" id="UP000094969">
    <property type="component" value="Chromosome"/>
</dbReference>
<dbReference type="Gene3D" id="3.90.1150.10">
    <property type="entry name" value="Aspartate Aminotransferase, domain 1"/>
    <property type="match status" value="1"/>
</dbReference>
<evidence type="ECO:0000256" key="5">
    <source>
        <dbReference type="RuleBase" id="RU362118"/>
    </source>
</evidence>
<evidence type="ECO:0000313" key="6">
    <source>
        <dbReference type="EMBL" id="AOO84269.1"/>
    </source>
</evidence>
<evidence type="ECO:0000256" key="2">
    <source>
        <dbReference type="ARBA" id="ARBA00009077"/>
    </source>
</evidence>
<dbReference type="SUPFAM" id="SSF53383">
    <property type="entry name" value="PLP-dependent transferases"/>
    <property type="match status" value="1"/>
</dbReference>
<dbReference type="RefSeq" id="WP_069693458.1">
    <property type="nucleotide sequence ID" value="NZ_CP017147.1"/>
</dbReference>
<sequence length="391" mass="41096">MHAATVLAQLDHYLDPETGGLVPSIHPAVTHAPPGDAAMGTGSTASRYARSGNSGATVAERVLAQLEGGAAAAVFSAGASAAQAVLANLRPGDHLVLDSAAYYEFGAIIERFGQRWGVTVARADMCCPETVRQAMRPGETRLVWAECPSNPLWRVPDITALAAIAHQGGAQLLVDATVATPVLCRPLDFGADLVLHSATKYLNGHGDLVAGALITAQAGAAWQEILASRVAHGSVLPPFEAWLLLRGMRSLALRVERASQTALKIATTLATHPGVGAVHYPGLPGDPHHELAQRQFLGGFGGMLSFEIAGTAADALAICERTAVFRRSTSLGSTESLIEHRRSTEGERSTCPEALIRLSIGLEHAEDLIVDLQRALSGMRRMAEAPLAEMI</sequence>
<feature type="modified residue" description="N6-(pyridoxal phosphate)lysine" evidence="4">
    <location>
        <position position="200"/>
    </location>
</feature>
<dbReference type="InterPro" id="IPR054542">
    <property type="entry name" value="Cys_met_metab_PP"/>
</dbReference>
<dbReference type="PANTHER" id="PTHR11808:SF15">
    <property type="entry name" value="CYSTATHIONINE GAMMA-LYASE"/>
    <property type="match status" value="1"/>
</dbReference>
<dbReference type="GO" id="GO:0019346">
    <property type="term" value="P:transsulfuration"/>
    <property type="evidence" value="ECO:0007669"/>
    <property type="project" value="InterPro"/>
</dbReference>
<dbReference type="PROSITE" id="PS00868">
    <property type="entry name" value="CYS_MET_METAB_PP"/>
    <property type="match status" value="1"/>
</dbReference>
<evidence type="ECO:0000256" key="1">
    <source>
        <dbReference type="ARBA" id="ARBA00001933"/>
    </source>
</evidence>
<keyword evidence="7" id="KW-1185">Reference proteome</keyword>
<dbReference type="GO" id="GO:0030170">
    <property type="term" value="F:pyridoxal phosphate binding"/>
    <property type="evidence" value="ECO:0007669"/>
    <property type="project" value="InterPro"/>
</dbReference>
<comment type="similarity">
    <text evidence="2 5">Belongs to the trans-sulfuration enzymes family.</text>
</comment>
<evidence type="ECO:0000256" key="3">
    <source>
        <dbReference type="ARBA" id="ARBA00022898"/>
    </source>
</evidence>
<comment type="cofactor">
    <cofactor evidence="1 5">
        <name>pyridoxal 5'-phosphate</name>
        <dbReference type="ChEBI" id="CHEBI:597326"/>
    </cofactor>
</comment>
<dbReference type="EMBL" id="CP017147">
    <property type="protein sequence ID" value="AOO84269.1"/>
    <property type="molecule type" value="Genomic_DNA"/>
</dbReference>
<dbReference type="GO" id="GO:0004123">
    <property type="term" value="F:cystathionine gamma-lyase activity"/>
    <property type="evidence" value="ECO:0007669"/>
    <property type="project" value="TreeGrafter"/>
</dbReference>
<dbReference type="InterPro" id="IPR015422">
    <property type="entry name" value="PyrdxlP-dep_Trfase_small"/>
</dbReference>
<dbReference type="FunFam" id="3.40.640.10:FF:000046">
    <property type="entry name" value="Cystathionine gamma-lyase"/>
    <property type="match status" value="1"/>
</dbReference>
<dbReference type="AlphaFoldDB" id="A0A1D7UA79"/>